<dbReference type="PANTHER" id="PTHR30069">
    <property type="entry name" value="TONB-DEPENDENT OUTER MEMBRANE RECEPTOR"/>
    <property type="match status" value="1"/>
</dbReference>
<keyword evidence="8 10" id="KW-0472">Membrane</keyword>
<keyword evidence="4 10" id="KW-0812">Transmembrane</keyword>
<keyword evidence="15" id="KW-0675">Receptor</keyword>
<keyword evidence="5 12" id="KW-0732">Signal</keyword>
<organism evidence="15 16">
    <name type="scientific">Sulfurovum indicum</name>
    <dbReference type="NCBI Taxonomy" id="2779528"/>
    <lineage>
        <taxon>Bacteria</taxon>
        <taxon>Pseudomonadati</taxon>
        <taxon>Campylobacterota</taxon>
        <taxon>Epsilonproteobacteria</taxon>
        <taxon>Campylobacterales</taxon>
        <taxon>Sulfurovaceae</taxon>
        <taxon>Sulfurovum</taxon>
    </lineage>
</organism>
<dbReference type="AlphaFoldDB" id="A0A7M1S5F0"/>
<evidence type="ECO:0000259" key="14">
    <source>
        <dbReference type="Pfam" id="PF07715"/>
    </source>
</evidence>
<dbReference type="Proteomes" id="UP000595074">
    <property type="component" value="Chromosome"/>
</dbReference>
<dbReference type="GO" id="GO:0006811">
    <property type="term" value="P:monoatomic ion transport"/>
    <property type="evidence" value="ECO:0007669"/>
    <property type="project" value="UniProtKB-KW"/>
</dbReference>
<dbReference type="PANTHER" id="PTHR30069:SF53">
    <property type="entry name" value="COLICIN I RECEPTOR-RELATED"/>
    <property type="match status" value="1"/>
</dbReference>
<dbReference type="RefSeq" id="WP_197549465.1">
    <property type="nucleotide sequence ID" value="NZ_CP063164.1"/>
</dbReference>
<dbReference type="InterPro" id="IPR000531">
    <property type="entry name" value="Beta-barrel_TonB"/>
</dbReference>
<dbReference type="SUPFAM" id="SSF56935">
    <property type="entry name" value="Porins"/>
    <property type="match status" value="1"/>
</dbReference>
<comment type="similarity">
    <text evidence="10 11">Belongs to the TonB-dependent receptor family.</text>
</comment>
<evidence type="ECO:0000256" key="4">
    <source>
        <dbReference type="ARBA" id="ARBA00022692"/>
    </source>
</evidence>
<dbReference type="PROSITE" id="PS52016">
    <property type="entry name" value="TONB_DEPENDENT_REC_3"/>
    <property type="match status" value="1"/>
</dbReference>
<dbReference type="Gene3D" id="2.40.170.20">
    <property type="entry name" value="TonB-dependent receptor, beta-barrel domain"/>
    <property type="match status" value="1"/>
</dbReference>
<evidence type="ECO:0000256" key="8">
    <source>
        <dbReference type="ARBA" id="ARBA00023136"/>
    </source>
</evidence>
<dbReference type="InterPro" id="IPR012910">
    <property type="entry name" value="Plug_dom"/>
</dbReference>
<evidence type="ECO:0000256" key="9">
    <source>
        <dbReference type="ARBA" id="ARBA00023237"/>
    </source>
</evidence>
<dbReference type="Gene3D" id="2.170.130.10">
    <property type="entry name" value="TonB-dependent receptor, plug domain"/>
    <property type="match status" value="1"/>
</dbReference>
<sequence length="620" mass="68796">MKKNITLSLIPALLLTTHTFAQEDLGEIIVTTATQTAQSLDEVTSNVDVITAEEIEARGYTTVAQVLGSIAGVSYVSNGGIGKSTSLFLRGMSSKYTLVLIDGVRYNDPTSLGGAPFADLMIDDIAQIEVVKGAQSGIWGADASAGVINIITKKAQPGTHASAHIERGSFNTWKYGATLSTAAENYYLKLSYNIVDTDGFTTVAPYGEDIDQYEDDEYRNKTLNIQAGFSFNAANKVDLLHTRIEGKGDADPFDFSTYSFNPDGDYRLESTYKFTKMNFNHIDSFNELNIYAQRSDFSRTYPDATYSQHFDGSIDEFGVNSKIGYGTKDFILVGLDTKEYSHENSLNKSYDSTGFFATNTNTLEGVMGGTTILTESLRYDRYSDFDNEITGKIGIKHIHEHIQGLVTSFNYGTAYNVPTMYNLYDPFSGNADLTPESIKSYDVTVAYKDFKVTYFNNKIDDMIQYVSQYDANGNWIGGGYENIAGTSKIDGIELAYEKEIFDGILFNTNYTRLISAEDNDGKALARRAKETFNLAVDYYGIEKLHIGADAQYIGERYDRADNQGAQTGKYTLFNVTADYQVTENVQVYGKIENLGDKYYQTVYGYATSPRAFYIGVRGKI</sequence>
<dbReference type="KEGG" id="sinu:IMZ28_04030"/>
<feature type="chain" id="PRO_5029856869" evidence="12">
    <location>
        <begin position="22"/>
        <end position="620"/>
    </location>
</feature>
<keyword evidence="7 11" id="KW-0798">TonB box</keyword>
<dbReference type="EMBL" id="CP063164">
    <property type="protein sequence ID" value="QOR62647.1"/>
    <property type="molecule type" value="Genomic_DNA"/>
</dbReference>
<keyword evidence="2 10" id="KW-0813">Transport</keyword>
<dbReference type="CDD" id="cd01347">
    <property type="entry name" value="ligand_gated_channel"/>
    <property type="match status" value="1"/>
</dbReference>
<evidence type="ECO:0000256" key="3">
    <source>
        <dbReference type="ARBA" id="ARBA00022452"/>
    </source>
</evidence>
<name>A0A7M1S5F0_9BACT</name>
<keyword evidence="3 10" id="KW-1134">Transmembrane beta strand</keyword>
<feature type="signal peptide" evidence="12">
    <location>
        <begin position="1"/>
        <end position="21"/>
    </location>
</feature>
<dbReference type="GO" id="GO:0015889">
    <property type="term" value="P:cobalamin transport"/>
    <property type="evidence" value="ECO:0007669"/>
    <property type="project" value="TreeGrafter"/>
</dbReference>
<keyword evidence="9 10" id="KW-0998">Cell outer membrane</keyword>
<dbReference type="InterPro" id="IPR039426">
    <property type="entry name" value="TonB-dep_rcpt-like"/>
</dbReference>
<evidence type="ECO:0000256" key="10">
    <source>
        <dbReference type="PROSITE-ProRule" id="PRU01360"/>
    </source>
</evidence>
<evidence type="ECO:0000256" key="5">
    <source>
        <dbReference type="ARBA" id="ARBA00022729"/>
    </source>
</evidence>
<reference evidence="15 16" key="1">
    <citation type="submission" date="2020-10" db="EMBL/GenBank/DDBJ databases">
        <title>The genome of sulfurovum sp.</title>
        <authorList>
            <person name="Xie S."/>
            <person name="Shao Z."/>
            <person name="Jiang L."/>
        </authorList>
    </citation>
    <scope>NUCLEOTIDE SEQUENCE [LARGE SCALE GENOMIC DNA]</scope>
    <source>
        <strain evidence="15 16">ST-419</strain>
    </source>
</reference>
<keyword evidence="6" id="KW-0406">Ion transport</keyword>
<feature type="domain" description="TonB-dependent receptor-like beta-barrel" evidence="13">
    <location>
        <begin position="172"/>
        <end position="594"/>
    </location>
</feature>
<dbReference type="Pfam" id="PF07715">
    <property type="entry name" value="Plug"/>
    <property type="match status" value="1"/>
</dbReference>
<accession>A0A7M1S5F0</accession>
<proteinExistence type="inferred from homology"/>
<feature type="domain" description="TonB-dependent receptor plug" evidence="14">
    <location>
        <begin position="40"/>
        <end position="147"/>
    </location>
</feature>
<evidence type="ECO:0000313" key="15">
    <source>
        <dbReference type="EMBL" id="QOR62647.1"/>
    </source>
</evidence>
<evidence type="ECO:0000256" key="2">
    <source>
        <dbReference type="ARBA" id="ARBA00022448"/>
    </source>
</evidence>
<evidence type="ECO:0000256" key="7">
    <source>
        <dbReference type="ARBA" id="ARBA00023077"/>
    </source>
</evidence>
<evidence type="ECO:0000256" key="6">
    <source>
        <dbReference type="ARBA" id="ARBA00023065"/>
    </source>
</evidence>
<protein>
    <submittedName>
        <fullName evidence="15">TonB-dependent receptor</fullName>
    </submittedName>
</protein>
<evidence type="ECO:0000256" key="12">
    <source>
        <dbReference type="SAM" id="SignalP"/>
    </source>
</evidence>
<dbReference type="InterPro" id="IPR036942">
    <property type="entry name" value="Beta-barrel_TonB_sf"/>
</dbReference>
<evidence type="ECO:0000313" key="16">
    <source>
        <dbReference type="Proteomes" id="UP000595074"/>
    </source>
</evidence>
<dbReference type="GO" id="GO:0009279">
    <property type="term" value="C:cell outer membrane"/>
    <property type="evidence" value="ECO:0007669"/>
    <property type="project" value="UniProtKB-SubCell"/>
</dbReference>
<gene>
    <name evidence="15" type="ORF">IMZ28_04030</name>
</gene>
<evidence type="ECO:0000259" key="13">
    <source>
        <dbReference type="Pfam" id="PF00593"/>
    </source>
</evidence>
<evidence type="ECO:0000256" key="1">
    <source>
        <dbReference type="ARBA" id="ARBA00004571"/>
    </source>
</evidence>
<keyword evidence="16" id="KW-1185">Reference proteome</keyword>
<comment type="subcellular location">
    <subcellularLocation>
        <location evidence="1 10">Cell outer membrane</location>
        <topology evidence="1 10">Multi-pass membrane protein</topology>
    </subcellularLocation>
</comment>
<dbReference type="InterPro" id="IPR037066">
    <property type="entry name" value="Plug_dom_sf"/>
</dbReference>
<evidence type="ECO:0000256" key="11">
    <source>
        <dbReference type="RuleBase" id="RU003357"/>
    </source>
</evidence>
<dbReference type="Pfam" id="PF00593">
    <property type="entry name" value="TonB_dep_Rec_b-barrel"/>
    <property type="match status" value="1"/>
</dbReference>